<protein>
    <submittedName>
        <fullName evidence="3">Long-chain-fatty-acid--CoA ligase</fullName>
        <ecNumber evidence="3">6.2.1.3</ecNumber>
    </submittedName>
</protein>
<dbReference type="EC" id="6.2.1.3" evidence="3"/>
<dbReference type="InterPro" id="IPR045851">
    <property type="entry name" value="AMP-bd_C_sf"/>
</dbReference>
<dbReference type="Gene3D" id="3.40.50.12780">
    <property type="entry name" value="N-terminal domain of ligase-like"/>
    <property type="match status" value="1"/>
</dbReference>
<gene>
    <name evidence="3" type="ORF">AVDCRST_MAG10-3004</name>
</gene>
<dbReference type="Gene3D" id="3.30.300.30">
    <property type="match status" value="1"/>
</dbReference>
<dbReference type="AlphaFoldDB" id="A0A6J4J184"/>
<dbReference type="InterPro" id="IPR050237">
    <property type="entry name" value="ATP-dep_AMP-bd_enzyme"/>
</dbReference>
<proteinExistence type="predicted"/>
<keyword evidence="3" id="KW-0436">Ligase</keyword>
<organism evidence="3">
    <name type="scientific">uncultured Acidimicrobiales bacterium</name>
    <dbReference type="NCBI Taxonomy" id="310071"/>
    <lineage>
        <taxon>Bacteria</taxon>
        <taxon>Bacillati</taxon>
        <taxon>Actinomycetota</taxon>
        <taxon>Acidimicrobiia</taxon>
        <taxon>Acidimicrobiales</taxon>
        <taxon>environmental samples</taxon>
    </lineage>
</organism>
<reference evidence="3" key="1">
    <citation type="submission" date="2020-02" db="EMBL/GenBank/DDBJ databases">
        <authorList>
            <person name="Meier V. D."/>
        </authorList>
    </citation>
    <scope>NUCLEOTIDE SEQUENCE</scope>
    <source>
        <strain evidence="3">AVDCRST_MAG10</strain>
    </source>
</reference>
<accession>A0A6J4J184</accession>
<dbReference type="GO" id="GO:0004467">
    <property type="term" value="F:long-chain fatty acid-CoA ligase activity"/>
    <property type="evidence" value="ECO:0007669"/>
    <property type="project" value="UniProtKB-EC"/>
</dbReference>
<evidence type="ECO:0000313" key="3">
    <source>
        <dbReference type="EMBL" id="CAA9265171.1"/>
    </source>
</evidence>
<evidence type="ECO:0000259" key="2">
    <source>
        <dbReference type="Pfam" id="PF13193"/>
    </source>
</evidence>
<dbReference type="InterPro" id="IPR042099">
    <property type="entry name" value="ANL_N_sf"/>
</dbReference>
<sequence length="367" mass="38147">MSSRRGTGRLVPVGLPAVEAAAAIRAAWDSGDAVLVLDPRAPAAEVDGIVDRMRPEMGVEPEVAAVVVTSGTIGAPKGVELTWDGLAASGEAVASALEVRPGDRWLACLPLQYVAGLAVLGRAWTTGTPVTVLARFDVAAVAGADASLVSLVPTMVRRLRQAGTDLDSFRRILLGGGPVREEGPNLVATYGLTETWGGVVHDGHALEGVELTLGPADEILVRGPMVMRGYRLAPEETAAAFTPEGWLRTGDAGTLDADGRLRVIDRLRDLIISGEVKVSPSEVEAVLAQHPAVADVCVVGAPDPEWGERVVAHVVPGHPDAPPGLAELRAFAADYLSAAKLPREVVMADAIPRTAGGKPLRRMLSGG</sequence>
<dbReference type="PANTHER" id="PTHR43767">
    <property type="entry name" value="LONG-CHAIN-FATTY-ACID--COA LIGASE"/>
    <property type="match status" value="1"/>
</dbReference>
<dbReference type="Pfam" id="PF13193">
    <property type="entry name" value="AMP-binding_C"/>
    <property type="match status" value="1"/>
</dbReference>
<dbReference type="InterPro" id="IPR025110">
    <property type="entry name" value="AMP-bd_C"/>
</dbReference>
<dbReference type="InterPro" id="IPR000873">
    <property type="entry name" value="AMP-dep_synth/lig_dom"/>
</dbReference>
<feature type="domain" description="AMP-binding enzyme C-terminal" evidence="2">
    <location>
        <begin position="282"/>
        <end position="358"/>
    </location>
</feature>
<dbReference type="EMBL" id="CADCTB010000182">
    <property type="protein sequence ID" value="CAA9265171.1"/>
    <property type="molecule type" value="Genomic_DNA"/>
</dbReference>
<dbReference type="PANTHER" id="PTHR43767:SF1">
    <property type="entry name" value="NONRIBOSOMAL PEPTIDE SYNTHASE PES1 (EUROFUNG)-RELATED"/>
    <property type="match status" value="1"/>
</dbReference>
<feature type="domain" description="AMP-dependent synthetase/ligase" evidence="1">
    <location>
        <begin position="62"/>
        <end position="213"/>
    </location>
</feature>
<dbReference type="Pfam" id="PF00501">
    <property type="entry name" value="AMP-binding"/>
    <property type="match status" value="1"/>
</dbReference>
<name>A0A6J4J184_9ACTN</name>
<dbReference type="CDD" id="cd04433">
    <property type="entry name" value="AFD_class_I"/>
    <property type="match status" value="1"/>
</dbReference>
<evidence type="ECO:0000259" key="1">
    <source>
        <dbReference type="Pfam" id="PF00501"/>
    </source>
</evidence>
<dbReference type="SUPFAM" id="SSF56801">
    <property type="entry name" value="Acetyl-CoA synthetase-like"/>
    <property type="match status" value="1"/>
</dbReference>